<feature type="compositionally biased region" description="Basic and acidic residues" evidence="1">
    <location>
        <begin position="313"/>
        <end position="334"/>
    </location>
</feature>
<dbReference type="Proteomes" id="UP000198866">
    <property type="component" value="Unassembled WGS sequence"/>
</dbReference>
<keyword evidence="3" id="KW-1185">Reference proteome</keyword>
<protein>
    <submittedName>
        <fullName evidence="2">Uncharacterized protein</fullName>
    </submittedName>
</protein>
<reference evidence="3" key="1">
    <citation type="submission" date="2016-10" db="EMBL/GenBank/DDBJ databases">
        <authorList>
            <person name="Varghese N."/>
            <person name="Submissions S."/>
        </authorList>
    </citation>
    <scope>NUCLEOTIDE SEQUENCE [LARGE SCALE GENOMIC DNA]</scope>
    <source>
        <strain evidence="3">LMG 26031</strain>
    </source>
</reference>
<proteinExistence type="predicted"/>
<dbReference type="STRING" id="667676.SAMN05192539_1002302"/>
<name>A0A1H6RW94_9BURK</name>
<dbReference type="OrthoDB" id="9115117at2"/>
<feature type="region of interest" description="Disordered" evidence="1">
    <location>
        <begin position="312"/>
        <end position="341"/>
    </location>
</feature>
<sequence length="341" mass="37347">MSYNSLHVPLGIGTWQCTLVLAREYYRHGSGYWDAFADWGTRREREREIEDDRRTFNRYFRPNYDFRRTSAPDIDAIRSFLTDHLNVVHWDLPTDNAAIERALKRAVRDGMIVPVINRDWRSLPMTFRPTPAPLRWPAASGGGVFGSGGGTTWAVFRNAGPGPLVWDGEPVLRGPYDPSTVEAQLKAARAALSTASRNDDGGDDGLSLPGAFEAVAGTVLGGDSGPNDGGDGTSDLAKSLTDGSDADVETSTPLSDAQPFEYSADQLSGDTTELAGIPFDGVPNTWVENAPEKKKQWRMYGLDGTPAVDIDFDDHHGQPDPHAHNWDDQGRDHGWPVSILP</sequence>
<dbReference type="EMBL" id="FNYE01000002">
    <property type="protein sequence ID" value="SEI55472.1"/>
    <property type="molecule type" value="Genomic_DNA"/>
</dbReference>
<evidence type="ECO:0000313" key="3">
    <source>
        <dbReference type="Proteomes" id="UP000198866"/>
    </source>
</evidence>
<feature type="region of interest" description="Disordered" evidence="1">
    <location>
        <begin position="217"/>
        <end position="260"/>
    </location>
</feature>
<gene>
    <name evidence="2" type="ORF">SAMN05192539_1002302</name>
</gene>
<dbReference type="RefSeq" id="WP_090863317.1">
    <property type="nucleotide sequence ID" value="NZ_FNYE01000002.1"/>
</dbReference>
<feature type="compositionally biased region" description="Gly residues" evidence="1">
    <location>
        <begin position="219"/>
        <end position="232"/>
    </location>
</feature>
<evidence type="ECO:0000256" key="1">
    <source>
        <dbReference type="SAM" id="MobiDB-lite"/>
    </source>
</evidence>
<organism evidence="2 3">
    <name type="scientific">Paraburkholderia diazotrophica</name>
    <dbReference type="NCBI Taxonomy" id="667676"/>
    <lineage>
        <taxon>Bacteria</taxon>
        <taxon>Pseudomonadati</taxon>
        <taxon>Pseudomonadota</taxon>
        <taxon>Betaproteobacteria</taxon>
        <taxon>Burkholderiales</taxon>
        <taxon>Burkholderiaceae</taxon>
        <taxon>Paraburkholderia</taxon>
    </lineage>
</organism>
<evidence type="ECO:0000313" key="2">
    <source>
        <dbReference type="EMBL" id="SEI55472.1"/>
    </source>
</evidence>
<accession>A0A1H6RW94</accession>
<dbReference type="AlphaFoldDB" id="A0A1H6RW94"/>